<feature type="compositionally biased region" description="Polar residues" evidence="1">
    <location>
        <begin position="1"/>
        <end position="13"/>
    </location>
</feature>
<dbReference type="AlphaFoldDB" id="A0A0A1UHR7"/>
<evidence type="ECO:0000313" key="2">
    <source>
        <dbReference type="EMBL" id="EUC58444.1"/>
    </source>
</evidence>
<name>A0A0A1UHR7_9AGAM</name>
<comment type="caution">
    <text evidence="2">The sequence shown here is derived from an EMBL/GenBank/DDBJ whole genome shotgun (WGS) entry which is preliminary data.</text>
</comment>
<organism evidence="2 3">
    <name type="scientific">Rhizoctonia solani AG-3 Rhs1AP</name>
    <dbReference type="NCBI Taxonomy" id="1086054"/>
    <lineage>
        <taxon>Eukaryota</taxon>
        <taxon>Fungi</taxon>
        <taxon>Dikarya</taxon>
        <taxon>Basidiomycota</taxon>
        <taxon>Agaricomycotina</taxon>
        <taxon>Agaricomycetes</taxon>
        <taxon>Cantharellales</taxon>
        <taxon>Ceratobasidiaceae</taxon>
        <taxon>Rhizoctonia</taxon>
    </lineage>
</organism>
<feature type="region of interest" description="Disordered" evidence="1">
    <location>
        <begin position="1"/>
        <end position="44"/>
    </location>
</feature>
<feature type="compositionally biased region" description="Low complexity" evidence="1">
    <location>
        <begin position="29"/>
        <end position="42"/>
    </location>
</feature>
<gene>
    <name evidence="2" type="ORF">RSOL_254780</name>
</gene>
<dbReference type="EMBL" id="JATN01000321">
    <property type="protein sequence ID" value="EUC58444.1"/>
    <property type="molecule type" value="Genomic_DNA"/>
</dbReference>
<protein>
    <submittedName>
        <fullName evidence="2">Uncharacterized protein</fullName>
    </submittedName>
</protein>
<feature type="non-terminal residue" evidence="2">
    <location>
        <position position="201"/>
    </location>
</feature>
<sequence>MKIGQQIYSYLDNTTRREGTTEVEHPSGNASASSNPKPKNPSFKLPHLKRKVLAHDQWRRSNVGVYRARIDKYTAEFGQPSLGRQRALSSAEFKELPEAEKAKWQENANNALKEAREAAKLVDPEARAEFMKSYLKEFRWMLEDLEQLAGVKMCALILHETSEGKYRITRELSDGIKDFGKISGPCFSNGCFPKMVSGYHQ</sequence>
<dbReference type="OrthoDB" id="3158541at2759"/>
<evidence type="ECO:0000313" key="3">
    <source>
        <dbReference type="Proteomes" id="UP000030108"/>
    </source>
</evidence>
<dbReference type="Proteomes" id="UP000030108">
    <property type="component" value="Unassembled WGS sequence"/>
</dbReference>
<proteinExistence type="predicted"/>
<feature type="compositionally biased region" description="Basic and acidic residues" evidence="1">
    <location>
        <begin position="14"/>
        <end position="25"/>
    </location>
</feature>
<reference evidence="3" key="1">
    <citation type="journal article" date="2014" name="Genome Announc.">
        <title>Draft genome sequence of the plant-pathogenic soil fungus Rhizoctonia solani anastomosis group 3 strain Rhs1AP.</title>
        <authorList>
            <person name="Cubeta M.A."/>
            <person name="Thomas E."/>
            <person name="Dean R.A."/>
            <person name="Jabaji S."/>
            <person name="Neate S.M."/>
            <person name="Tavantzis S."/>
            <person name="Toda T."/>
            <person name="Vilgalys R."/>
            <person name="Bharathan N."/>
            <person name="Fedorova-Abrams N."/>
            <person name="Pakala S.B."/>
            <person name="Pakala S.M."/>
            <person name="Zafar N."/>
            <person name="Joardar V."/>
            <person name="Losada L."/>
            <person name="Nierman W.C."/>
        </authorList>
    </citation>
    <scope>NUCLEOTIDE SEQUENCE [LARGE SCALE GENOMIC DNA]</scope>
    <source>
        <strain evidence="3">AG-3</strain>
    </source>
</reference>
<accession>A0A0A1UHR7</accession>
<evidence type="ECO:0000256" key="1">
    <source>
        <dbReference type="SAM" id="MobiDB-lite"/>
    </source>
</evidence>